<dbReference type="Proteomes" id="UP000613401">
    <property type="component" value="Unassembled WGS sequence"/>
</dbReference>
<dbReference type="AlphaFoldDB" id="A0A8H4C5Z6"/>
<dbReference type="GeneID" id="69011102"/>
<sequence length="184" mass="21600">MSQQEHQISATDIRKSVRDLITLRGSVNITIATQDSKFRQEAYKHTLNYLSDWADYHPNGFNEWYVENIDMLRHTEGFARPEGSLTGHNGIAVAFQKLDRLHRTAVPIIILIDRGRITCHVEVFLRSKDSLGFTKTTHVFILDLDSSCRFRRVEQRIIRETKFHMDELDKMLEDSKSRRIYQSF</sequence>
<dbReference type="RefSeq" id="XP_045257203.1">
    <property type="nucleotide sequence ID" value="XM_045404003.1"/>
</dbReference>
<name>A0A8H4C5Z6_COLGL</name>
<evidence type="ECO:0000313" key="2">
    <source>
        <dbReference type="Proteomes" id="UP000613401"/>
    </source>
</evidence>
<keyword evidence="2" id="KW-1185">Reference proteome</keyword>
<proteinExistence type="predicted"/>
<gene>
    <name evidence="1" type="ORF">GCG54_00003946</name>
</gene>
<organism evidence="1 2">
    <name type="scientific">Colletotrichum gloeosporioides</name>
    <name type="common">Anthracnose fungus</name>
    <name type="synonym">Glomerella cingulata</name>
    <dbReference type="NCBI Taxonomy" id="474922"/>
    <lineage>
        <taxon>Eukaryota</taxon>
        <taxon>Fungi</taxon>
        <taxon>Dikarya</taxon>
        <taxon>Ascomycota</taxon>
        <taxon>Pezizomycotina</taxon>
        <taxon>Sordariomycetes</taxon>
        <taxon>Hypocreomycetidae</taxon>
        <taxon>Glomerellales</taxon>
        <taxon>Glomerellaceae</taxon>
        <taxon>Colletotrichum</taxon>
        <taxon>Colletotrichum gloeosporioides species complex</taxon>
    </lineage>
</organism>
<evidence type="ECO:0000313" key="1">
    <source>
        <dbReference type="EMBL" id="KAF3798043.1"/>
    </source>
</evidence>
<reference evidence="1" key="1">
    <citation type="journal article" date="2020" name="Phytopathology">
        <title>Genome sequence and comparative analysis of Colletotrichum gloeosporioides isolated from Liriodendron leaves.</title>
        <authorList>
            <person name="Fu F.F."/>
            <person name="Hao Z."/>
            <person name="Wang P."/>
            <person name="Lu Y."/>
            <person name="Xue L.J."/>
            <person name="Wei G."/>
            <person name="Tian Y."/>
            <person name="Baishi H."/>
            <person name="Xu H."/>
            <person name="Shi J."/>
            <person name="Cheng T."/>
            <person name="Wang G."/>
            <person name="Yi Y."/>
            <person name="Chen J."/>
        </authorList>
    </citation>
    <scope>NUCLEOTIDE SEQUENCE</scope>
    <source>
        <strain evidence="1">Lc1</strain>
    </source>
</reference>
<dbReference type="EMBL" id="WVTB01000103">
    <property type="protein sequence ID" value="KAF3798043.1"/>
    <property type="molecule type" value="Genomic_DNA"/>
</dbReference>
<reference evidence="1" key="2">
    <citation type="submission" date="2020-03" db="EMBL/GenBank/DDBJ databases">
        <authorList>
            <person name="Fu F.-F."/>
            <person name="Chen J."/>
        </authorList>
    </citation>
    <scope>NUCLEOTIDE SEQUENCE</scope>
    <source>
        <strain evidence="1">Lc1</strain>
    </source>
</reference>
<protein>
    <submittedName>
        <fullName evidence="1">Uncharacterized protein</fullName>
    </submittedName>
</protein>
<comment type="caution">
    <text evidence="1">The sequence shown here is derived from an EMBL/GenBank/DDBJ whole genome shotgun (WGS) entry which is preliminary data.</text>
</comment>
<accession>A0A8H4C5Z6</accession>